<accession>A0A834K641</accession>
<reference evidence="2" key="1">
    <citation type="journal article" date="2020" name="G3 (Bethesda)">
        <title>High-Quality Assemblies for Three Invasive Social Wasps from the &lt;i&gt;Vespula&lt;/i&gt; Genus.</title>
        <authorList>
            <person name="Harrop T.W.R."/>
            <person name="Guhlin J."/>
            <person name="McLaughlin G.M."/>
            <person name="Permina E."/>
            <person name="Stockwell P."/>
            <person name="Gilligan J."/>
            <person name="Le Lec M.F."/>
            <person name="Gruber M.A.M."/>
            <person name="Quinn O."/>
            <person name="Lovegrove M."/>
            <person name="Duncan E.J."/>
            <person name="Remnant E.J."/>
            <person name="Van Eeckhoven J."/>
            <person name="Graham B."/>
            <person name="Knapp R.A."/>
            <person name="Langford K.W."/>
            <person name="Kronenberg Z."/>
            <person name="Press M.O."/>
            <person name="Eacker S.M."/>
            <person name="Wilson-Rankin E.E."/>
            <person name="Purcell J."/>
            <person name="Lester P.J."/>
            <person name="Dearden P.K."/>
        </authorList>
    </citation>
    <scope>NUCLEOTIDE SEQUENCE</scope>
    <source>
        <strain evidence="2">Marl-1</strain>
    </source>
</reference>
<comment type="caution">
    <text evidence="2">The sequence shown here is derived from an EMBL/GenBank/DDBJ whole genome shotgun (WGS) entry which is preliminary data.</text>
</comment>
<evidence type="ECO:0000313" key="3">
    <source>
        <dbReference type="Proteomes" id="UP000614350"/>
    </source>
</evidence>
<dbReference type="Proteomes" id="UP000614350">
    <property type="component" value="Unassembled WGS sequence"/>
</dbReference>
<feature type="compositionally biased region" description="Basic and acidic residues" evidence="1">
    <location>
        <begin position="103"/>
        <end position="114"/>
    </location>
</feature>
<evidence type="ECO:0000313" key="2">
    <source>
        <dbReference type="EMBL" id="KAF7400600.1"/>
    </source>
</evidence>
<protein>
    <submittedName>
        <fullName evidence="2">Uncharacterized protein</fullName>
    </submittedName>
</protein>
<keyword evidence="3" id="KW-1185">Reference proteome</keyword>
<evidence type="ECO:0000256" key="1">
    <source>
        <dbReference type="SAM" id="MobiDB-lite"/>
    </source>
</evidence>
<proteinExistence type="predicted"/>
<feature type="region of interest" description="Disordered" evidence="1">
    <location>
        <begin position="103"/>
        <end position="132"/>
    </location>
</feature>
<organism evidence="2 3">
    <name type="scientific">Vespula vulgaris</name>
    <name type="common">Yellow jacket</name>
    <name type="synonym">Wasp</name>
    <dbReference type="NCBI Taxonomy" id="7454"/>
    <lineage>
        <taxon>Eukaryota</taxon>
        <taxon>Metazoa</taxon>
        <taxon>Ecdysozoa</taxon>
        <taxon>Arthropoda</taxon>
        <taxon>Hexapoda</taxon>
        <taxon>Insecta</taxon>
        <taxon>Pterygota</taxon>
        <taxon>Neoptera</taxon>
        <taxon>Endopterygota</taxon>
        <taxon>Hymenoptera</taxon>
        <taxon>Apocrita</taxon>
        <taxon>Aculeata</taxon>
        <taxon>Vespoidea</taxon>
        <taxon>Vespidae</taxon>
        <taxon>Vespinae</taxon>
        <taxon>Vespula</taxon>
    </lineage>
</organism>
<dbReference type="EMBL" id="JACSEA010000005">
    <property type="protein sequence ID" value="KAF7400600.1"/>
    <property type="molecule type" value="Genomic_DNA"/>
</dbReference>
<dbReference type="AlphaFoldDB" id="A0A834K641"/>
<gene>
    <name evidence="2" type="ORF">HZH66_005784</name>
</gene>
<name>A0A834K641_VESVU</name>
<sequence>MSLGSSTKTTSLRVFYPWLLTYPRPSSSHLFSLMAHKNGSALQGQRRNVPMGLPWDRENHQKENGTFLKLQEAWSYHTLATAVLPYSSAGLKPLALEEILRQNDSSHDSNDKWRSTVSSHSGVPSRRIESLC</sequence>